<dbReference type="InterPro" id="IPR036881">
    <property type="entry name" value="Glyco_hydro_3_C_sf"/>
</dbReference>
<dbReference type="InterPro" id="IPR002772">
    <property type="entry name" value="Glyco_hydro_3_C"/>
</dbReference>
<dbReference type="SMART" id="SM01217">
    <property type="entry name" value="Fn3_like"/>
    <property type="match status" value="1"/>
</dbReference>
<dbReference type="PANTHER" id="PTHR42715:SF10">
    <property type="entry name" value="BETA-GLUCOSIDASE"/>
    <property type="match status" value="1"/>
</dbReference>
<accession>A0ABR2L4L6</accession>
<dbReference type="Pfam" id="PF14310">
    <property type="entry name" value="Fn3-like"/>
    <property type="match status" value="1"/>
</dbReference>
<dbReference type="InterPro" id="IPR017853">
    <property type="entry name" value="GH"/>
</dbReference>
<dbReference type="Gene3D" id="2.60.40.10">
    <property type="entry name" value="Immunoglobulins"/>
    <property type="match status" value="1"/>
</dbReference>
<protein>
    <recommendedName>
        <fullName evidence="3">beta-glucosidase</fullName>
        <ecNumber evidence="3">3.2.1.21</ecNumber>
    </recommendedName>
</protein>
<dbReference type="InterPro" id="IPR036962">
    <property type="entry name" value="Glyco_hydro_3_N_sf"/>
</dbReference>
<sequence>MGIKIWRQNQCNHVWQRGMESGNAIADLLSGKVNPSGRLYDTVAHTYQDYPSSNNFGNKDFDNYEEDIYVGYRYFETFAKDKVLYPFGFGLSYTDFKIEYIKTVPTIEGFEIHAKVTNIGKVAGKEVVQLYLEKPHGKLGNPARELVGFAKTQLLQQNQSEELKIDVDLYQLTSYDDYGVTNYQYAYVLEEGDYKFYIGKNVRENSEIYTHHEKETRLFEQHEQVAAPVTDFNIFHSVVENGKFVKKEKKAHKQQFDLKQRILDRLPKETPPTGDKGLKLSDVKNGKISMEQFVAQLSMDELEALTRGDYEMNSPLGPEGNAAVYGGVLQSLRDKGIEPVTTTDGPSGIRLKACCSLLPIGVLFASTFNLKLVEDIYTAVSKEMKERKTNVLLGPGMNIHRNPLCGRNFEYFSEDPLLAGKMGAAFVRGIQSQGASACPKHYACNNQEFERIYNDSRLSERCLRQIYLKAFEICIKEGKPKNIMTSYNKINGVWGHYQYDLCTTILRKEWLYDGNVMTDWWMRRSMSPEFPNIRDQAYRVCAQVDLLMPGGERGVEQKPDGTLLETYNKPDGITLGEIQRSAMNVLRSIIKCKCY</sequence>
<keyword evidence="4" id="KW-0378">Hydrolase</keyword>
<dbReference type="Gene3D" id="3.20.20.300">
    <property type="entry name" value="Glycoside hydrolase, family 3, N-terminal domain"/>
    <property type="match status" value="1"/>
</dbReference>
<dbReference type="Pfam" id="PF01915">
    <property type="entry name" value="Glyco_hydro_3_C"/>
    <property type="match status" value="1"/>
</dbReference>
<evidence type="ECO:0000259" key="6">
    <source>
        <dbReference type="SMART" id="SM01217"/>
    </source>
</evidence>
<comment type="catalytic activity">
    <reaction evidence="1">
        <text>Hydrolysis of terminal, non-reducing beta-D-glucosyl residues with release of beta-D-glucose.</text>
        <dbReference type="EC" id="3.2.1.21"/>
    </reaction>
</comment>
<gene>
    <name evidence="7" type="ORF">M9Y10_000579</name>
</gene>
<evidence type="ECO:0000313" key="7">
    <source>
        <dbReference type="EMBL" id="KAK8898297.1"/>
    </source>
</evidence>
<dbReference type="SUPFAM" id="SSF52279">
    <property type="entry name" value="Beta-D-glucan exohydrolase, C-terminal domain"/>
    <property type="match status" value="1"/>
</dbReference>
<feature type="domain" description="Fibronectin type III-like" evidence="6">
    <location>
        <begin position="126"/>
        <end position="202"/>
    </location>
</feature>
<keyword evidence="8" id="KW-1185">Reference proteome</keyword>
<dbReference type="InterPro" id="IPR050288">
    <property type="entry name" value="Cellulose_deg_GH3"/>
</dbReference>
<evidence type="ECO:0000256" key="4">
    <source>
        <dbReference type="ARBA" id="ARBA00022801"/>
    </source>
</evidence>
<reference evidence="7 8" key="1">
    <citation type="submission" date="2024-04" db="EMBL/GenBank/DDBJ databases">
        <title>Tritrichomonas musculus Genome.</title>
        <authorList>
            <person name="Alves-Ferreira E."/>
            <person name="Grigg M."/>
            <person name="Lorenzi H."/>
            <person name="Galac M."/>
        </authorList>
    </citation>
    <scope>NUCLEOTIDE SEQUENCE [LARGE SCALE GENOMIC DNA]</scope>
    <source>
        <strain evidence="7 8">EAF2021</strain>
    </source>
</reference>
<comment type="caution">
    <text evidence="7">The sequence shown here is derived from an EMBL/GenBank/DDBJ whole genome shotgun (WGS) entry which is preliminary data.</text>
</comment>
<proteinExistence type="inferred from homology"/>
<dbReference type="Pfam" id="PF00933">
    <property type="entry name" value="Glyco_hydro_3"/>
    <property type="match status" value="1"/>
</dbReference>
<evidence type="ECO:0000256" key="2">
    <source>
        <dbReference type="ARBA" id="ARBA00005336"/>
    </source>
</evidence>
<dbReference type="SUPFAM" id="SSF51445">
    <property type="entry name" value="(Trans)glycosidases"/>
    <property type="match status" value="1"/>
</dbReference>
<dbReference type="InterPro" id="IPR026891">
    <property type="entry name" value="Fn3-like"/>
</dbReference>
<evidence type="ECO:0000313" key="8">
    <source>
        <dbReference type="Proteomes" id="UP001470230"/>
    </source>
</evidence>
<keyword evidence="5" id="KW-0326">Glycosidase</keyword>
<evidence type="ECO:0000256" key="5">
    <source>
        <dbReference type="ARBA" id="ARBA00023295"/>
    </source>
</evidence>
<dbReference type="Gene3D" id="3.40.50.1700">
    <property type="entry name" value="Glycoside hydrolase family 3 C-terminal domain"/>
    <property type="match status" value="1"/>
</dbReference>
<dbReference type="PRINTS" id="PR00133">
    <property type="entry name" value="GLHYDRLASE3"/>
</dbReference>
<name>A0ABR2L4L6_9EUKA</name>
<dbReference type="Proteomes" id="UP001470230">
    <property type="component" value="Unassembled WGS sequence"/>
</dbReference>
<dbReference type="PANTHER" id="PTHR42715">
    <property type="entry name" value="BETA-GLUCOSIDASE"/>
    <property type="match status" value="1"/>
</dbReference>
<dbReference type="EC" id="3.2.1.21" evidence="3"/>
<comment type="similarity">
    <text evidence="2">Belongs to the glycosyl hydrolase 3 family.</text>
</comment>
<dbReference type="InterPro" id="IPR013783">
    <property type="entry name" value="Ig-like_fold"/>
</dbReference>
<dbReference type="InterPro" id="IPR001764">
    <property type="entry name" value="Glyco_hydro_3_N"/>
</dbReference>
<evidence type="ECO:0000256" key="3">
    <source>
        <dbReference type="ARBA" id="ARBA00012744"/>
    </source>
</evidence>
<evidence type="ECO:0000256" key="1">
    <source>
        <dbReference type="ARBA" id="ARBA00000448"/>
    </source>
</evidence>
<dbReference type="EMBL" id="JAPFFF010000001">
    <property type="protein sequence ID" value="KAK8898297.1"/>
    <property type="molecule type" value="Genomic_DNA"/>
</dbReference>
<organism evidence="7 8">
    <name type="scientific">Tritrichomonas musculus</name>
    <dbReference type="NCBI Taxonomy" id="1915356"/>
    <lineage>
        <taxon>Eukaryota</taxon>
        <taxon>Metamonada</taxon>
        <taxon>Parabasalia</taxon>
        <taxon>Tritrichomonadida</taxon>
        <taxon>Tritrichomonadidae</taxon>
        <taxon>Tritrichomonas</taxon>
    </lineage>
</organism>